<evidence type="ECO:0000313" key="2">
    <source>
        <dbReference type="Proteomes" id="UP001148838"/>
    </source>
</evidence>
<evidence type="ECO:0000313" key="1">
    <source>
        <dbReference type="EMBL" id="KAJ4427102.1"/>
    </source>
</evidence>
<proteinExistence type="predicted"/>
<comment type="caution">
    <text evidence="1">The sequence shown here is derived from an EMBL/GenBank/DDBJ whole genome shotgun (WGS) entry which is preliminary data.</text>
</comment>
<gene>
    <name evidence="1" type="ORF">ANN_24717</name>
</gene>
<accession>A0ABQ8RZM1</accession>
<dbReference type="Proteomes" id="UP001148838">
    <property type="component" value="Unassembled WGS sequence"/>
</dbReference>
<protein>
    <submittedName>
        <fullName evidence="1">Uncharacterized protein</fullName>
    </submittedName>
</protein>
<name>A0ABQ8RZM1_PERAM</name>
<dbReference type="EMBL" id="JAJSOF020000038">
    <property type="protein sequence ID" value="KAJ4427102.1"/>
    <property type="molecule type" value="Genomic_DNA"/>
</dbReference>
<keyword evidence="2" id="KW-1185">Reference proteome</keyword>
<sequence>MRSHVRDHVTKCEFCQRAKPPSNTRVGLYSAGTDSRPMQRLFIDFVGPLVRTRNGNKMGFNSAYHEATKSTFAEVFLGRSLNHPLQLQWKLKLEEPMSQTELEAQWRYAIRNLCEANRKTAVRYNAARQPHKFLMGDRVMSDIIVGSACTEDLMSWHSSDIGRAAERILGTPGFYSAILEPLHISTCEPSRMFSGDSYNWIHTTSGIPAYQSCLMWSCINSNRWFMGTTTGGMPLRTPIPEQRASDFGVTGVPPGVAAECSQEVPESDPGLN</sequence>
<organism evidence="1 2">
    <name type="scientific">Periplaneta americana</name>
    <name type="common">American cockroach</name>
    <name type="synonym">Blatta americana</name>
    <dbReference type="NCBI Taxonomy" id="6978"/>
    <lineage>
        <taxon>Eukaryota</taxon>
        <taxon>Metazoa</taxon>
        <taxon>Ecdysozoa</taxon>
        <taxon>Arthropoda</taxon>
        <taxon>Hexapoda</taxon>
        <taxon>Insecta</taxon>
        <taxon>Pterygota</taxon>
        <taxon>Neoptera</taxon>
        <taxon>Polyneoptera</taxon>
        <taxon>Dictyoptera</taxon>
        <taxon>Blattodea</taxon>
        <taxon>Blattoidea</taxon>
        <taxon>Blattidae</taxon>
        <taxon>Blattinae</taxon>
        <taxon>Periplaneta</taxon>
    </lineage>
</organism>
<reference evidence="1 2" key="1">
    <citation type="journal article" date="2022" name="Allergy">
        <title>Genome assembly and annotation of Periplaneta americana reveal a comprehensive cockroach allergen profile.</title>
        <authorList>
            <person name="Wang L."/>
            <person name="Xiong Q."/>
            <person name="Saelim N."/>
            <person name="Wang L."/>
            <person name="Nong W."/>
            <person name="Wan A.T."/>
            <person name="Shi M."/>
            <person name="Liu X."/>
            <person name="Cao Q."/>
            <person name="Hui J.H.L."/>
            <person name="Sookrung N."/>
            <person name="Leung T.F."/>
            <person name="Tungtrongchitr A."/>
            <person name="Tsui S.K.W."/>
        </authorList>
    </citation>
    <scope>NUCLEOTIDE SEQUENCE [LARGE SCALE GENOMIC DNA]</scope>
    <source>
        <strain evidence="1">PWHHKU_190912</strain>
    </source>
</reference>